<accession>A0ABQ5LXT1</accession>
<name>A0ABQ5LXT1_9RHOB</name>
<dbReference type="EMBL" id="BROH01000009">
    <property type="protein sequence ID" value="GKY89066.1"/>
    <property type="molecule type" value="Genomic_DNA"/>
</dbReference>
<feature type="signal peptide" evidence="1">
    <location>
        <begin position="1"/>
        <end position="25"/>
    </location>
</feature>
<dbReference type="Proteomes" id="UP001144205">
    <property type="component" value="Unassembled WGS sequence"/>
</dbReference>
<evidence type="ECO:0000313" key="2">
    <source>
        <dbReference type="EMBL" id="GKY89066.1"/>
    </source>
</evidence>
<keyword evidence="1" id="KW-0732">Signal</keyword>
<feature type="chain" id="PRO_5046613989" evidence="1">
    <location>
        <begin position="26"/>
        <end position="142"/>
    </location>
</feature>
<dbReference type="RefSeq" id="WP_281843101.1">
    <property type="nucleotide sequence ID" value="NZ_BROH01000009.1"/>
</dbReference>
<keyword evidence="3" id="KW-1185">Reference proteome</keyword>
<comment type="caution">
    <text evidence="2">The sequence shown here is derived from an EMBL/GenBank/DDBJ whole genome shotgun (WGS) entry which is preliminary data.</text>
</comment>
<reference evidence="2" key="1">
    <citation type="journal article" date="2023" name="Int. J. Syst. Evol. Microbiol.">
        <title>Sinisalibacter aestuarii sp. nov., isolated from estuarine sediment of the Arakawa River.</title>
        <authorList>
            <person name="Arafat S.T."/>
            <person name="Hirano S."/>
            <person name="Sato A."/>
            <person name="Takeuchi K."/>
            <person name="Yasuda T."/>
            <person name="Terahara T."/>
            <person name="Hamada M."/>
            <person name="Kobayashi T."/>
        </authorList>
    </citation>
    <scope>NUCLEOTIDE SEQUENCE</scope>
    <source>
        <strain evidence="2">B-399</strain>
    </source>
</reference>
<gene>
    <name evidence="2" type="ORF">STA1M1_29350</name>
</gene>
<organism evidence="2 3">
    <name type="scientific">Sinisalibacter aestuarii</name>
    <dbReference type="NCBI Taxonomy" id="2949426"/>
    <lineage>
        <taxon>Bacteria</taxon>
        <taxon>Pseudomonadati</taxon>
        <taxon>Pseudomonadota</taxon>
        <taxon>Alphaproteobacteria</taxon>
        <taxon>Rhodobacterales</taxon>
        <taxon>Roseobacteraceae</taxon>
        <taxon>Sinisalibacter</taxon>
    </lineage>
</organism>
<protein>
    <submittedName>
        <fullName evidence="2">Uncharacterized protein</fullName>
    </submittedName>
</protein>
<evidence type="ECO:0000313" key="3">
    <source>
        <dbReference type="Proteomes" id="UP001144205"/>
    </source>
</evidence>
<proteinExistence type="predicted"/>
<sequence>MNFRKTAQYGLAAILAFGAPVPGMAQQFTTAAEVRPMLDATKAGWVAVREYDGKDLLYFTNLLVWRCGLDAIHYSVNGGAERLWDGERCYEGDAVPNAQKDSSKLPFVSFPLGSVETVAVRITYDDGGSDTASYARRDILTQ</sequence>
<evidence type="ECO:0000256" key="1">
    <source>
        <dbReference type="SAM" id="SignalP"/>
    </source>
</evidence>